<accession>A0A183T7L5</accession>
<feature type="domain" description="Prenyltransferase alpha-alpha toroid" evidence="8">
    <location>
        <begin position="11"/>
        <end position="250"/>
    </location>
</feature>
<dbReference type="SUPFAM" id="SSF48239">
    <property type="entry name" value="Terpenoid cyclases/Protein prenyltransferases"/>
    <property type="match status" value="1"/>
</dbReference>
<dbReference type="InterPro" id="IPR001330">
    <property type="entry name" value="Prenyltrans"/>
</dbReference>
<dbReference type="Proteomes" id="UP000275846">
    <property type="component" value="Unassembled WGS sequence"/>
</dbReference>
<dbReference type="Gene3D" id="1.50.10.20">
    <property type="match status" value="1"/>
</dbReference>
<evidence type="ECO:0000313" key="11">
    <source>
        <dbReference type="WBParaSite" id="SSLN_0001293301-mRNA-1"/>
    </source>
</evidence>
<dbReference type="STRING" id="70667.A0A183T7L5"/>
<proteinExistence type="inferred from homology"/>
<keyword evidence="4" id="KW-0808">Transferase</keyword>
<dbReference type="InterPro" id="IPR045089">
    <property type="entry name" value="PGGT1B-like"/>
</dbReference>
<keyword evidence="3" id="KW-0637">Prenyltransferase</keyword>
<evidence type="ECO:0000256" key="4">
    <source>
        <dbReference type="ARBA" id="ARBA00022679"/>
    </source>
</evidence>
<organism evidence="11">
    <name type="scientific">Schistocephalus solidus</name>
    <name type="common">Tapeworm</name>
    <dbReference type="NCBI Taxonomy" id="70667"/>
    <lineage>
        <taxon>Eukaryota</taxon>
        <taxon>Metazoa</taxon>
        <taxon>Spiralia</taxon>
        <taxon>Lophotrochozoa</taxon>
        <taxon>Platyhelminthes</taxon>
        <taxon>Cestoda</taxon>
        <taxon>Eucestoda</taxon>
        <taxon>Diphyllobothriidea</taxon>
        <taxon>Diphyllobothriidae</taxon>
        <taxon>Schistocephalus</taxon>
    </lineage>
</organism>
<dbReference type="GO" id="GO:0004662">
    <property type="term" value="F:CAAX-protein geranylgeranyltransferase activity"/>
    <property type="evidence" value="ECO:0007669"/>
    <property type="project" value="TreeGrafter"/>
</dbReference>
<dbReference type="EMBL" id="UYSU01037293">
    <property type="protein sequence ID" value="VDL98848.1"/>
    <property type="molecule type" value="Genomic_DNA"/>
</dbReference>
<dbReference type="Pfam" id="PF00432">
    <property type="entry name" value="Prenyltrans"/>
    <property type="match status" value="1"/>
</dbReference>
<gene>
    <name evidence="9" type="ORF">SSLN_LOCUS12463</name>
</gene>
<evidence type="ECO:0000313" key="9">
    <source>
        <dbReference type="EMBL" id="VDL98848.1"/>
    </source>
</evidence>
<dbReference type="PANTHER" id="PTHR11774:SF4">
    <property type="entry name" value="GERANYLGERANYL TRANSFERASE TYPE-1 SUBUNIT BETA"/>
    <property type="match status" value="1"/>
</dbReference>
<dbReference type="WBParaSite" id="SSLN_0001293301-mRNA-1">
    <property type="protein sequence ID" value="SSLN_0001293301-mRNA-1"/>
    <property type="gene ID" value="SSLN_0001293301"/>
</dbReference>
<evidence type="ECO:0000256" key="5">
    <source>
        <dbReference type="ARBA" id="ARBA00022723"/>
    </source>
</evidence>
<evidence type="ECO:0000259" key="8">
    <source>
        <dbReference type="Pfam" id="PF00432"/>
    </source>
</evidence>
<comment type="cofactor">
    <cofactor evidence="1">
        <name>Zn(2+)</name>
        <dbReference type="ChEBI" id="CHEBI:29105"/>
    </cofactor>
</comment>
<evidence type="ECO:0000256" key="6">
    <source>
        <dbReference type="ARBA" id="ARBA00022737"/>
    </source>
</evidence>
<evidence type="ECO:0000256" key="3">
    <source>
        <dbReference type="ARBA" id="ARBA00022602"/>
    </source>
</evidence>
<evidence type="ECO:0000256" key="7">
    <source>
        <dbReference type="ARBA" id="ARBA00022833"/>
    </source>
</evidence>
<keyword evidence="10" id="KW-1185">Reference proteome</keyword>
<reference evidence="9 10" key="2">
    <citation type="submission" date="2018-11" db="EMBL/GenBank/DDBJ databases">
        <authorList>
            <consortium name="Pathogen Informatics"/>
        </authorList>
    </citation>
    <scope>NUCLEOTIDE SEQUENCE [LARGE SCALE GENOMIC DNA]</scope>
    <source>
        <strain evidence="9 10">NST_G2</strain>
    </source>
</reference>
<dbReference type="GO" id="GO:0046872">
    <property type="term" value="F:metal ion binding"/>
    <property type="evidence" value="ECO:0007669"/>
    <property type="project" value="UniProtKB-KW"/>
</dbReference>
<protein>
    <submittedName>
        <fullName evidence="11">Geranylgeranyl transferase type-1 subunit beta</fullName>
    </submittedName>
</protein>
<name>A0A183T7L5_SCHSO</name>
<evidence type="ECO:0000313" key="10">
    <source>
        <dbReference type="Proteomes" id="UP000275846"/>
    </source>
</evidence>
<reference evidence="11" key="1">
    <citation type="submission" date="2016-06" db="UniProtKB">
        <authorList>
            <consortium name="WormBaseParasite"/>
        </authorList>
    </citation>
    <scope>IDENTIFICATION</scope>
</reference>
<keyword evidence="7" id="KW-0862">Zinc</keyword>
<dbReference type="PANTHER" id="PTHR11774">
    <property type="entry name" value="GERANYLGERANYL TRANSFERASE TYPE BETA SUBUNIT"/>
    <property type="match status" value="1"/>
</dbReference>
<evidence type="ECO:0000256" key="2">
    <source>
        <dbReference type="ARBA" id="ARBA00010497"/>
    </source>
</evidence>
<dbReference type="InterPro" id="IPR008930">
    <property type="entry name" value="Terpenoid_cyclase/PrenylTrfase"/>
</dbReference>
<keyword evidence="6" id="KW-0677">Repeat</keyword>
<dbReference type="GO" id="GO:0005953">
    <property type="term" value="C:CAAX-protein geranylgeranyltransferase complex"/>
    <property type="evidence" value="ECO:0007669"/>
    <property type="project" value="TreeGrafter"/>
</dbReference>
<sequence>MFTQASLPTICRLTLLYFGIGGLAVLGDLSDVDKQHIIDFVYAHQILPSNAFGDSRCGFRGSAFIGAPLHLTGEPKPVQPLPYDASHVTMTYSALNTLLILGDDLSRVNRDAVMAGILSLQSENSNFINASVLCHEFDARFVFSAVASAYILDQLDKLDIEGYVRFITKSLTFEGGFGHLPQLEAHAGATYCNLACLKLLGKLESVLPERSRQREKLIYWLLQRQKVGFNGRSGKDDDSCYTFWVGACLQV</sequence>
<dbReference type="OrthoDB" id="24893at2759"/>
<keyword evidence="5" id="KW-0479">Metal-binding</keyword>
<dbReference type="AlphaFoldDB" id="A0A183T7L5"/>
<evidence type="ECO:0000256" key="1">
    <source>
        <dbReference type="ARBA" id="ARBA00001947"/>
    </source>
</evidence>
<comment type="similarity">
    <text evidence="2">Belongs to the protein prenyltransferase subunit beta family.</text>
</comment>